<dbReference type="OrthoDB" id="1435840at2759"/>
<reference evidence="1 3" key="1">
    <citation type="journal article" date="2017" name="Mol. Plant">
        <title>The Genome of Medicinal Plant Macleaya cordata Provides New Insights into Benzylisoquinoline Alkaloids Metabolism.</title>
        <authorList>
            <person name="Liu X."/>
            <person name="Liu Y."/>
            <person name="Huang P."/>
            <person name="Ma Y."/>
            <person name="Qing Z."/>
            <person name="Tang Q."/>
            <person name="Cao H."/>
            <person name="Cheng P."/>
            <person name="Zheng Y."/>
            <person name="Yuan Z."/>
            <person name="Zhou Y."/>
            <person name="Liu J."/>
            <person name="Tang Z."/>
            <person name="Zhuo Y."/>
            <person name="Zhang Y."/>
            <person name="Yu L."/>
            <person name="Huang J."/>
            <person name="Yang P."/>
            <person name="Peng Q."/>
            <person name="Zhang J."/>
            <person name="Jiang W."/>
            <person name="Zhang Z."/>
            <person name="Lin K."/>
            <person name="Ro D.K."/>
            <person name="Chen X."/>
            <person name="Xiong X."/>
            <person name="Shang Y."/>
            <person name="Huang S."/>
            <person name="Zeng J."/>
        </authorList>
    </citation>
    <scope>NUCLEOTIDE SEQUENCE [LARGE SCALE GENOMIC DNA]</scope>
    <source>
        <strain evidence="1">BLH2017</strain>
        <strain evidence="3">cv. BLH2017</strain>
        <tissue evidence="1">Root</tissue>
    </source>
</reference>
<proteinExistence type="predicted"/>
<comment type="caution">
    <text evidence="1">The sequence shown here is derived from an EMBL/GenBank/DDBJ whole genome shotgun (WGS) entry which is preliminary data.</text>
</comment>
<organism evidence="1 3">
    <name type="scientific">Macleaya cordata</name>
    <name type="common">Five-seeded plume-poppy</name>
    <name type="synonym">Bocconia cordata</name>
    <dbReference type="NCBI Taxonomy" id="56857"/>
    <lineage>
        <taxon>Eukaryota</taxon>
        <taxon>Viridiplantae</taxon>
        <taxon>Streptophyta</taxon>
        <taxon>Embryophyta</taxon>
        <taxon>Tracheophyta</taxon>
        <taxon>Spermatophyta</taxon>
        <taxon>Magnoliopsida</taxon>
        <taxon>Ranunculales</taxon>
        <taxon>Papaveraceae</taxon>
        <taxon>Papaveroideae</taxon>
        <taxon>Macleaya</taxon>
    </lineage>
</organism>
<keyword evidence="3" id="KW-1185">Reference proteome</keyword>
<sequence length="94" mass="10694">MTSVGSLETENEVQCSIEKSDKPKTGMVFSSVEEAFKYYEEYGKANGFSIRKRTSYGTVRGPEITRSLFVCGCDVWFRGRSSNKKECINNEDRL</sequence>
<name>A0A200Q8T0_MACCD</name>
<dbReference type="Proteomes" id="UP000195402">
    <property type="component" value="Unassembled WGS sequence"/>
</dbReference>
<accession>A0A200Q8T0</accession>
<dbReference type="EMBL" id="MVGT01002690">
    <property type="protein sequence ID" value="OVA06891.1"/>
    <property type="molecule type" value="Genomic_DNA"/>
</dbReference>
<protein>
    <submittedName>
        <fullName evidence="1">FAR1 DNA binding domain</fullName>
    </submittedName>
</protein>
<dbReference type="EMBL" id="MVGT01002135">
    <property type="protein sequence ID" value="OVA09324.1"/>
    <property type="molecule type" value="Genomic_DNA"/>
</dbReference>
<dbReference type="AlphaFoldDB" id="A0A200Q8T0"/>
<evidence type="ECO:0000313" key="3">
    <source>
        <dbReference type="Proteomes" id="UP000195402"/>
    </source>
</evidence>
<gene>
    <name evidence="1" type="ORF">BVC80_2917g1</name>
    <name evidence="2" type="ORF">BVC80_897g31</name>
</gene>
<dbReference type="PANTHER" id="PTHR46328">
    <property type="entry name" value="FAR-RED IMPAIRED RESPONSIVE (FAR1) FAMILY PROTEIN-RELATED"/>
    <property type="match status" value="1"/>
</dbReference>
<evidence type="ECO:0000313" key="2">
    <source>
        <dbReference type="EMBL" id="OVA09324.1"/>
    </source>
</evidence>
<evidence type="ECO:0000313" key="1">
    <source>
        <dbReference type="EMBL" id="OVA06891.1"/>
    </source>
</evidence>